<name>A0A1D6LJJ8_MAIZE</name>
<dbReference type="InParanoid" id="A0A1D6LJJ8"/>
<evidence type="ECO:0000256" key="3">
    <source>
        <dbReference type="SAM" id="SignalP"/>
    </source>
</evidence>
<evidence type="ECO:0000256" key="1">
    <source>
        <dbReference type="ARBA" id="ARBA00022729"/>
    </source>
</evidence>
<feature type="compositionally biased region" description="Low complexity" evidence="2">
    <location>
        <begin position="108"/>
        <end position="143"/>
    </location>
</feature>
<dbReference type="EMBL" id="CM000782">
    <property type="protein sequence ID" value="AQK79918.1"/>
    <property type="molecule type" value="Genomic_DNA"/>
</dbReference>
<organism evidence="4">
    <name type="scientific">Zea mays</name>
    <name type="common">Maize</name>
    <dbReference type="NCBI Taxonomy" id="4577"/>
    <lineage>
        <taxon>Eukaryota</taxon>
        <taxon>Viridiplantae</taxon>
        <taxon>Streptophyta</taxon>
        <taxon>Embryophyta</taxon>
        <taxon>Tracheophyta</taxon>
        <taxon>Spermatophyta</taxon>
        <taxon>Magnoliopsida</taxon>
        <taxon>Liliopsida</taxon>
        <taxon>Poales</taxon>
        <taxon>Poaceae</taxon>
        <taxon>PACMAD clade</taxon>
        <taxon>Panicoideae</taxon>
        <taxon>Andropogonodae</taxon>
        <taxon>Andropogoneae</taxon>
        <taxon>Tripsacinae</taxon>
        <taxon>Zea</taxon>
    </lineage>
</organism>
<reference evidence="4" key="1">
    <citation type="submission" date="2015-12" db="EMBL/GenBank/DDBJ databases">
        <title>Update maize B73 reference genome by single molecule sequencing technologies.</title>
        <authorList>
            <consortium name="Maize Genome Sequencing Project"/>
            <person name="Ware D."/>
        </authorList>
    </citation>
    <scope>NUCLEOTIDE SEQUENCE</scope>
    <source>
        <tissue evidence="4">Seedling</tissue>
    </source>
</reference>
<dbReference type="SUPFAM" id="SSF101148">
    <property type="entry name" value="Plant invertase/pectin methylesterase inhibitor"/>
    <property type="match status" value="1"/>
</dbReference>
<feature type="compositionally biased region" description="Low complexity" evidence="2">
    <location>
        <begin position="151"/>
        <end position="167"/>
    </location>
</feature>
<feature type="chain" id="PRO_5010806616" evidence="3">
    <location>
        <begin position="34"/>
        <end position="174"/>
    </location>
</feature>
<dbReference type="Gene3D" id="1.20.140.40">
    <property type="entry name" value="Invertase/pectin methylesterase inhibitor family protein"/>
    <property type="match status" value="1"/>
</dbReference>
<dbReference type="PaxDb" id="4577-GRMZM2G339129_P01"/>
<keyword evidence="1 3" id="KW-0732">Signal</keyword>
<dbReference type="SMR" id="A0A1D6LJJ8"/>
<proteinExistence type="predicted"/>
<feature type="signal peptide" evidence="3">
    <location>
        <begin position="1"/>
        <end position="33"/>
    </location>
</feature>
<dbReference type="PANTHER" id="PTHR35357">
    <property type="entry name" value="OS02G0537100 PROTEIN"/>
    <property type="match status" value="1"/>
</dbReference>
<evidence type="ECO:0000313" key="4">
    <source>
        <dbReference type="EMBL" id="AQK79918.1"/>
    </source>
</evidence>
<dbReference type="eggNOG" id="ENOG502R3D9">
    <property type="taxonomic scope" value="Eukaryota"/>
</dbReference>
<dbReference type="InterPro" id="IPR035513">
    <property type="entry name" value="Invertase/methylesterase_inhib"/>
</dbReference>
<dbReference type="PANTHER" id="PTHR35357:SF25">
    <property type="entry name" value="OS02G0103300 PROTEIN"/>
    <property type="match status" value="1"/>
</dbReference>
<evidence type="ECO:0000256" key="2">
    <source>
        <dbReference type="SAM" id="MobiDB-lite"/>
    </source>
</evidence>
<gene>
    <name evidence="4" type="ORF">ZEAMMB73_Zm00001d035911</name>
</gene>
<dbReference type="AlphaFoldDB" id="A0A1D6LJJ8"/>
<accession>A0A1D6LJJ8</accession>
<feature type="region of interest" description="Disordered" evidence="2">
    <location>
        <begin position="96"/>
        <end position="174"/>
    </location>
</feature>
<sequence>MGSSSVTVTTPTTLCAAALLLLVLGTAVAPCSAQAVVTIEEACRMAASGSGGVAYDHCVASLASDARSRDAADLHRLAALAARIAVEHAAATEAKIEGLGEVEESPPRARAYATASTSTAPPPTSCATRSTTSTRASTARHPSSCPPRWAPPRAARTSGRARSTSLSPPTIGSV</sequence>
<protein>
    <submittedName>
        <fullName evidence="4">Uncharacterized protein</fullName>
    </submittedName>
</protein>